<dbReference type="AlphaFoldDB" id="A0A0L6UAD0"/>
<proteinExistence type="predicted"/>
<dbReference type="OrthoDB" id="128646at2759"/>
<protein>
    <submittedName>
        <fullName evidence="1">Putative retrotransposon-derived protein PEG10-like</fullName>
    </submittedName>
</protein>
<evidence type="ECO:0000313" key="1">
    <source>
        <dbReference type="EMBL" id="KNZ45508.1"/>
    </source>
</evidence>
<gene>
    <name evidence="1" type="ORF">VP01_8048g1</name>
</gene>
<name>A0A0L6UAD0_9BASI</name>
<organism evidence="1 2">
    <name type="scientific">Puccinia sorghi</name>
    <dbReference type="NCBI Taxonomy" id="27349"/>
    <lineage>
        <taxon>Eukaryota</taxon>
        <taxon>Fungi</taxon>
        <taxon>Dikarya</taxon>
        <taxon>Basidiomycota</taxon>
        <taxon>Pucciniomycotina</taxon>
        <taxon>Pucciniomycetes</taxon>
        <taxon>Pucciniales</taxon>
        <taxon>Pucciniaceae</taxon>
        <taxon>Puccinia</taxon>
    </lineage>
</organism>
<dbReference type="VEuPathDB" id="FungiDB:VP01_8048g1"/>
<reference evidence="1 2" key="1">
    <citation type="submission" date="2015-08" db="EMBL/GenBank/DDBJ databases">
        <title>Next Generation Sequencing and Analysis of the Genome of Puccinia sorghi L Schw, the Causal Agent of Maize Common Rust.</title>
        <authorList>
            <person name="Rochi L."/>
            <person name="Burguener G."/>
            <person name="Darino M."/>
            <person name="Turjanski A."/>
            <person name="Kreff E."/>
            <person name="Dieguez M.J."/>
            <person name="Sacco F."/>
        </authorList>
    </citation>
    <scope>NUCLEOTIDE SEQUENCE [LARGE SCALE GENOMIC DNA]</scope>
    <source>
        <strain evidence="1 2">RO10H11247</strain>
    </source>
</reference>
<sequence length="189" mass="22030">AEPSIKGFLYSMILSHPPSTAIPSLDNDEDIEDLETIKKTLLPVYHDYADIFSPVRADKLPPHRPYDHQIKLTGPAPVPGPPKVSFDQASQIQVLLFFLYQRRMFLYDFVSTIGRVYNLIRIAEGQEWLTAMRTRFGSFEYTWNFMSWYILMISSSIPKPLTIMFNMFEKCLIVFEKTVPWIRLNARKC</sequence>
<accession>A0A0L6UAD0</accession>
<evidence type="ECO:0000313" key="2">
    <source>
        <dbReference type="Proteomes" id="UP000037035"/>
    </source>
</evidence>
<comment type="caution">
    <text evidence="1">The sequence shown here is derived from an EMBL/GenBank/DDBJ whole genome shotgun (WGS) entry which is preliminary data.</text>
</comment>
<keyword evidence="2" id="KW-1185">Reference proteome</keyword>
<dbReference type="Proteomes" id="UP000037035">
    <property type="component" value="Unassembled WGS sequence"/>
</dbReference>
<dbReference type="EMBL" id="LAVV01013548">
    <property type="protein sequence ID" value="KNZ45508.1"/>
    <property type="molecule type" value="Genomic_DNA"/>
</dbReference>
<feature type="non-terminal residue" evidence="1">
    <location>
        <position position="1"/>
    </location>
</feature>